<dbReference type="FunCoup" id="A0A6P7Z4G6">
    <property type="interactions" value="846"/>
</dbReference>
<dbReference type="Gene3D" id="2.60.120.260">
    <property type="entry name" value="Galactose-binding domain-like"/>
    <property type="match status" value="1"/>
</dbReference>
<dbReference type="GO" id="GO:0005634">
    <property type="term" value="C:nucleus"/>
    <property type="evidence" value="ECO:0007669"/>
    <property type="project" value="UniProtKB-SubCell"/>
</dbReference>
<evidence type="ECO:0000256" key="4">
    <source>
        <dbReference type="ARBA" id="ARBA00023242"/>
    </source>
</evidence>
<gene>
    <name evidence="8" type="primary">NR2C2AP</name>
</gene>
<evidence type="ECO:0000256" key="2">
    <source>
        <dbReference type="ARBA" id="ARBA00009556"/>
    </source>
</evidence>
<dbReference type="KEGG" id="muo:115479985"/>
<dbReference type="InParanoid" id="A0A6P7Z4G6"/>
<keyword evidence="8" id="KW-0675">Receptor</keyword>
<comment type="similarity">
    <text evidence="2">Belongs to the NR2C2AP family.</text>
</comment>
<name>A0A6P7Z4G6_9AMPH</name>
<organism evidence="7 8">
    <name type="scientific">Microcaecilia unicolor</name>
    <dbReference type="NCBI Taxonomy" id="1415580"/>
    <lineage>
        <taxon>Eukaryota</taxon>
        <taxon>Metazoa</taxon>
        <taxon>Chordata</taxon>
        <taxon>Craniata</taxon>
        <taxon>Vertebrata</taxon>
        <taxon>Euteleostomi</taxon>
        <taxon>Amphibia</taxon>
        <taxon>Gymnophiona</taxon>
        <taxon>Siphonopidae</taxon>
        <taxon>Microcaecilia</taxon>
    </lineage>
</organism>
<keyword evidence="4" id="KW-0539">Nucleus</keyword>
<evidence type="ECO:0000256" key="5">
    <source>
        <dbReference type="ARBA" id="ARBA00058724"/>
    </source>
</evidence>
<reference evidence="7" key="1">
    <citation type="submission" date="2024-06" db="UniProtKB">
        <authorList>
            <consortium name="RefSeq"/>
        </authorList>
    </citation>
    <scope>NUCLEOTIDE SEQUENCE [LARGE SCALE GENOMIC DNA]</scope>
</reference>
<dbReference type="SUPFAM" id="SSF49785">
    <property type="entry name" value="Galactose-binding domain-like"/>
    <property type="match status" value="1"/>
</dbReference>
<evidence type="ECO:0000256" key="6">
    <source>
        <dbReference type="ARBA" id="ARBA00081629"/>
    </source>
</evidence>
<evidence type="ECO:0000313" key="7">
    <source>
        <dbReference type="Proteomes" id="UP000515156"/>
    </source>
</evidence>
<proteinExistence type="inferred from homology"/>
<dbReference type="OrthoDB" id="10052260at2759"/>
<protein>
    <recommendedName>
        <fullName evidence="3">Nuclear receptor 2C2-associated protein</fullName>
    </recommendedName>
    <alternativeName>
        <fullName evidence="6">TR4 orphan receptor-associated 16 kDa protein homolog</fullName>
    </alternativeName>
</protein>
<dbReference type="AlphaFoldDB" id="A0A6P7Z4G6"/>
<sequence>MATAVVSLLCGEMVSRVSSVLNKDVKQFGKKYLFDGNEDTCWNSDQGTAQWILLEFPKSVEVSQLHIQFQGGFTSRTCTLEGCTKNEALEKIMNFYPEDNSALQRFSIPPKPLEKLKVIFENSTDFFGRIIIYHLDVLGKNL</sequence>
<dbReference type="CTD" id="126382"/>
<dbReference type="Proteomes" id="UP000515156">
    <property type="component" value="Chromosome 11"/>
</dbReference>
<evidence type="ECO:0000256" key="1">
    <source>
        <dbReference type="ARBA" id="ARBA00004123"/>
    </source>
</evidence>
<dbReference type="RefSeq" id="XP_030074212.1">
    <property type="nucleotide sequence ID" value="XM_030218352.1"/>
</dbReference>
<dbReference type="Pfam" id="PF22633">
    <property type="entry name" value="F5_F8_type_C_2"/>
    <property type="match status" value="1"/>
</dbReference>
<comment type="function">
    <text evidence="5">May act as a repressor of nr2c2-mediated transactivation by suppressing the binding between nr2c2 and its response element in target genes.</text>
</comment>
<dbReference type="GeneID" id="115479985"/>
<dbReference type="InterPro" id="IPR008979">
    <property type="entry name" value="Galactose-bd-like_sf"/>
</dbReference>
<evidence type="ECO:0000256" key="3">
    <source>
        <dbReference type="ARBA" id="ARBA00019956"/>
    </source>
</evidence>
<comment type="subcellular location">
    <subcellularLocation>
        <location evidence="1">Nucleus</location>
    </subcellularLocation>
</comment>
<reference evidence="8" key="2">
    <citation type="submission" date="2025-08" db="UniProtKB">
        <authorList>
            <consortium name="RefSeq"/>
        </authorList>
    </citation>
    <scope>IDENTIFICATION</scope>
</reference>
<accession>A0A6P7Z4G6</accession>
<evidence type="ECO:0000313" key="8">
    <source>
        <dbReference type="RefSeq" id="XP_030074212.1"/>
    </source>
</evidence>
<dbReference type="FunFam" id="2.60.120.260:FF:000070">
    <property type="entry name" value="Nuclear receptor 2C2-associated protein"/>
    <property type="match status" value="1"/>
</dbReference>
<keyword evidence="7" id="KW-1185">Reference proteome</keyword>